<reference evidence="2 3" key="1">
    <citation type="submission" date="2018-08" db="EMBL/GenBank/DDBJ databases">
        <title>A genome reference for cultivated species of the human gut microbiota.</title>
        <authorList>
            <person name="Zou Y."/>
            <person name="Xue W."/>
            <person name="Luo G."/>
        </authorList>
    </citation>
    <scope>NUCLEOTIDE SEQUENCE [LARGE SCALE GENOMIC DNA]</scope>
    <source>
        <strain evidence="2 3">AF33-12</strain>
    </source>
</reference>
<evidence type="ECO:0000313" key="2">
    <source>
        <dbReference type="EMBL" id="RHM72778.1"/>
    </source>
</evidence>
<name>A0A415S790_MEDGN</name>
<evidence type="ECO:0000313" key="1">
    <source>
        <dbReference type="EMBL" id="MDB8687359.1"/>
    </source>
</evidence>
<organism evidence="2 3">
    <name type="scientific">Mediterraneibacter gnavus</name>
    <name type="common">Ruminococcus gnavus</name>
    <dbReference type="NCBI Taxonomy" id="33038"/>
    <lineage>
        <taxon>Bacteria</taxon>
        <taxon>Bacillati</taxon>
        <taxon>Bacillota</taxon>
        <taxon>Clostridia</taxon>
        <taxon>Lachnospirales</taxon>
        <taxon>Lachnospiraceae</taxon>
        <taxon>Mediterraneibacter</taxon>
    </lineage>
</organism>
<comment type="caution">
    <text evidence="2">The sequence shown here is derived from an EMBL/GenBank/DDBJ whole genome shotgun (WGS) entry which is preliminary data.</text>
</comment>
<keyword evidence="2" id="KW-0808">Transferase</keyword>
<keyword evidence="2" id="KW-0418">Kinase</keyword>
<dbReference type="GO" id="GO:0016301">
    <property type="term" value="F:kinase activity"/>
    <property type="evidence" value="ECO:0007669"/>
    <property type="project" value="UniProtKB-KW"/>
</dbReference>
<dbReference type="EMBL" id="QRQE01000035">
    <property type="protein sequence ID" value="RHM72778.1"/>
    <property type="molecule type" value="Genomic_DNA"/>
</dbReference>
<dbReference type="Proteomes" id="UP001212160">
    <property type="component" value="Unassembled WGS sequence"/>
</dbReference>
<sequence length="64" mass="7130">MCTALEKLKQQGIEEGIEQGKKEGIEEGKLTVIKNLLANGLSMEEIKKFAGVTEKEIRKANNNR</sequence>
<dbReference type="Proteomes" id="UP000285610">
    <property type="component" value="Unassembled WGS sequence"/>
</dbReference>
<reference evidence="1" key="2">
    <citation type="submission" date="2023-01" db="EMBL/GenBank/DDBJ databases">
        <title>Human gut microbiome strain richness.</title>
        <authorList>
            <person name="Chen-Liaw A."/>
        </authorList>
    </citation>
    <scope>NUCLEOTIDE SEQUENCE</scope>
    <source>
        <strain evidence="1">RTP21484st1_H11_RTP21484_190118</strain>
    </source>
</reference>
<protein>
    <submittedName>
        <fullName evidence="2">Histidine kinase</fullName>
    </submittedName>
</protein>
<dbReference type="AlphaFoldDB" id="A0A415S790"/>
<gene>
    <name evidence="2" type="ORF">DWZ50_13275</name>
    <name evidence="1" type="ORF">PNW85_11870</name>
</gene>
<dbReference type="RefSeq" id="WP_118444972.1">
    <property type="nucleotide sequence ID" value="NZ_DAWDPA010000025.1"/>
</dbReference>
<proteinExistence type="predicted"/>
<evidence type="ECO:0000313" key="3">
    <source>
        <dbReference type="Proteomes" id="UP000285610"/>
    </source>
</evidence>
<dbReference type="EMBL" id="JAQMLA010000035">
    <property type="protein sequence ID" value="MDB8687359.1"/>
    <property type="molecule type" value="Genomic_DNA"/>
</dbReference>
<accession>A0A415S790</accession>